<dbReference type="Proteomes" id="UP000193144">
    <property type="component" value="Unassembled WGS sequence"/>
</dbReference>
<reference evidence="1 2" key="1">
    <citation type="submission" date="2016-07" db="EMBL/GenBank/DDBJ databases">
        <title>Pervasive Adenine N6-methylation of Active Genes in Fungi.</title>
        <authorList>
            <consortium name="DOE Joint Genome Institute"/>
            <person name="Mondo S.J."/>
            <person name="Dannebaum R.O."/>
            <person name="Kuo R.C."/>
            <person name="Labutti K."/>
            <person name="Haridas S."/>
            <person name="Kuo A."/>
            <person name="Salamov A."/>
            <person name="Ahrendt S.R."/>
            <person name="Lipzen A."/>
            <person name="Sullivan W."/>
            <person name="Andreopoulos W.B."/>
            <person name="Clum A."/>
            <person name="Lindquist E."/>
            <person name="Daum C."/>
            <person name="Ramamoorthy G.K."/>
            <person name="Gryganskyi A."/>
            <person name="Culley D."/>
            <person name="Magnuson J.K."/>
            <person name="James T.Y."/>
            <person name="O'Malley M.A."/>
            <person name="Stajich J.E."/>
            <person name="Spatafora J.W."/>
            <person name="Visel A."/>
            <person name="Grigoriev I.V."/>
        </authorList>
    </citation>
    <scope>NUCLEOTIDE SEQUENCE [LARGE SCALE GENOMIC DNA]</scope>
    <source>
        <strain evidence="1 2">CBS 115471</strain>
    </source>
</reference>
<protein>
    <submittedName>
        <fullName evidence="1">Uncharacterized protein</fullName>
    </submittedName>
</protein>
<sequence>LIDMERTQTGFRKYISGSKGTKRDNTYQEYISGSIVRNQRRMAQNTRKRLMVIPEAGYTNPLRYRFAEVGYSTRSQKRLKGHKGYSNSNYLMNWMEAIFRVVFAMGNVKSRYFMKQYVICICSQSSHSSQAEILLIGLAEGYIGNGGGFSHCSAGRSGDSALTATEIGWNRAAQYAVEWSQLRESLAKDRALEKQRNE</sequence>
<evidence type="ECO:0000313" key="1">
    <source>
        <dbReference type="EMBL" id="ORY08929.1"/>
    </source>
</evidence>
<dbReference type="EMBL" id="MCFA01000093">
    <property type="protein sequence ID" value="ORY08929.1"/>
    <property type="molecule type" value="Genomic_DNA"/>
</dbReference>
<keyword evidence="2" id="KW-1185">Reference proteome</keyword>
<dbReference type="AlphaFoldDB" id="A0A1Y1ZFD9"/>
<accession>A0A1Y1ZFD9</accession>
<evidence type="ECO:0000313" key="2">
    <source>
        <dbReference type="Proteomes" id="UP000193144"/>
    </source>
</evidence>
<gene>
    <name evidence="1" type="ORF">BCR34DRAFT_467410</name>
</gene>
<name>A0A1Y1ZFD9_9PLEO</name>
<comment type="caution">
    <text evidence="1">The sequence shown here is derived from an EMBL/GenBank/DDBJ whole genome shotgun (WGS) entry which is preliminary data.</text>
</comment>
<feature type="non-terminal residue" evidence="1">
    <location>
        <position position="1"/>
    </location>
</feature>
<feature type="non-terminal residue" evidence="1">
    <location>
        <position position="198"/>
    </location>
</feature>
<proteinExistence type="predicted"/>
<dbReference type="OrthoDB" id="5427517at2759"/>
<organism evidence="1 2">
    <name type="scientific">Clohesyomyces aquaticus</name>
    <dbReference type="NCBI Taxonomy" id="1231657"/>
    <lineage>
        <taxon>Eukaryota</taxon>
        <taxon>Fungi</taxon>
        <taxon>Dikarya</taxon>
        <taxon>Ascomycota</taxon>
        <taxon>Pezizomycotina</taxon>
        <taxon>Dothideomycetes</taxon>
        <taxon>Pleosporomycetidae</taxon>
        <taxon>Pleosporales</taxon>
        <taxon>Lindgomycetaceae</taxon>
        <taxon>Clohesyomyces</taxon>
    </lineage>
</organism>